<name>A0A9X3AEU0_9PSEU</name>
<sequence>MTPLPPADPVLDSLTGAHAHLAESKGRAFRYQTDVAGFTAVQGERDAEAWADLADLVGPGQTLSVSEDPPPGWEVQWNATGVQLVAVSLDTAPDPAARPLGPADVPAMLDLVARTEPGPFRPRTIEMGTYLGFFEDGALVAMAGERLHPPGWTEISAVCTDPAHRGRGLASRLVRAVAHGIVERGEHPFMHAKADNAPAIRLYEHMGFELVRHRAFIIARTPL</sequence>
<dbReference type="SUPFAM" id="SSF55729">
    <property type="entry name" value="Acyl-CoA N-acyltransferases (Nat)"/>
    <property type="match status" value="1"/>
</dbReference>
<keyword evidence="1" id="KW-0808">Transferase</keyword>
<proteinExistence type="predicted"/>
<dbReference type="AlphaFoldDB" id="A0A9X3AEU0"/>
<evidence type="ECO:0000313" key="4">
    <source>
        <dbReference type="EMBL" id="MCS7477331.1"/>
    </source>
</evidence>
<reference evidence="4" key="1">
    <citation type="submission" date="2022-08" db="EMBL/GenBank/DDBJ databases">
        <authorList>
            <person name="Tistechok S."/>
            <person name="Samborskyy M."/>
            <person name="Roman I."/>
        </authorList>
    </citation>
    <scope>NUCLEOTIDE SEQUENCE</scope>
    <source>
        <strain evidence="4">DSM 103496</strain>
    </source>
</reference>
<dbReference type="PROSITE" id="PS51186">
    <property type="entry name" value="GNAT"/>
    <property type="match status" value="1"/>
</dbReference>
<dbReference type="Pfam" id="PF08445">
    <property type="entry name" value="FR47"/>
    <property type="match status" value="1"/>
</dbReference>
<dbReference type="GO" id="GO:0016747">
    <property type="term" value="F:acyltransferase activity, transferring groups other than amino-acyl groups"/>
    <property type="evidence" value="ECO:0007669"/>
    <property type="project" value="InterPro"/>
</dbReference>
<organism evidence="4 5">
    <name type="scientific">Umezawaea endophytica</name>
    <dbReference type="NCBI Taxonomy" id="1654476"/>
    <lineage>
        <taxon>Bacteria</taxon>
        <taxon>Bacillati</taxon>
        <taxon>Actinomycetota</taxon>
        <taxon>Actinomycetes</taxon>
        <taxon>Pseudonocardiales</taxon>
        <taxon>Pseudonocardiaceae</taxon>
        <taxon>Umezawaea</taxon>
    </lineage>
</organism>
<dbReference type="InterPro" id="IPR016181">
    <property type="entry name" value="Acyl_CoA_acyltransferase"/>
</dbReference>
<dbReference type="CDD" id="cd04301">
    <property type="entry name" value="NAT_SF"/>
    <property type="match status" value="1"/>
</dbReference>
<evidence type="ECO:0000313" key="5">
    <source>
        <dbReference type="Proteomes" id="UP001141259"/>
    </source>
</evidence>
<evidence type="ECO:0000256" key="1">
    <source>
        <dbReference type="ARBA" id="ARBA00022679"/>
    </source>
</evidence>
<dbReference type="RefSeq" id="WP_259622839.1">
    <property type="nucleotide sequence ID" value="NZ_JANYMP010000004.1"/>
</dbReference>
<keyword evidence="5" id="KW-1185">Reference proteome</keyword>
<evidence type="ECO:0000259" key="3">
    <source>
        <dbReference type="PROSITE" id="PS51186"/>
    </source>
</evidence>
<comment type="caution">
    <text evidence="4">The sequence shown here is derived from an EMBL/GenBank/DDBJ whole genome shotgun (WGS) entry which is preliminary data.</text>
</comment>
<keyword evidence="2" id="KW-0012">Acyltransferase</keyword>
<gene>
    <name evidence="4" type="ORF">NZH93_10750</name>
</gene>
<accession>A0A9X3AEU0</accession>
<protein>
    <submittedName>
        <fullName evidence="4">GNAT family N-acetyltransferase</fullName>
    </submittedName>
</protein>
<dbReference type="InterPro" id="IPR050680">
    <property type="entry name" value="YpeA/RimI_acetyltransf"/>
</dbReference>
<feature type="domain" description="N-acetyltransferase" evidence="3">
    <location>
        <begin position="95"/>
        <end position="223"/>
    </location>
</feature>
<dbReference type="Proteomes" id="UP001141259">
    <property type="component" value="Unassembled WGS sequence"/>
</dbReference>
<evidence type="ECO:0000256" key="2">
    <source>
        <dbReference type="ARBA" id="ARBA00023315"/>
    </source>
</evidence>
<dbReference type="PANTHER" id="PTHR43420:SF3">
    <property type="entry name" value="N-ACETYLTRANSFERASE DOMAIN-CONTAINING PROTEIN"/>
    <property type="match status" value="1"/>
</dbReference>
<dbReference type="InterPro" id="IPR000182">
    <property type="entry name" value="GNAT_dom"/>
</dbReference>
<dbReference type="InterPro" id="IPR013653">
    <property type="entry name" value="GCN5-like_dom"/>
</dbReference>
<dbReference type="Gene3D" id="3.40.630.30">
    <property type="match status" value="1"/>
</dbReference>
<dbReference type="PANTHER" id="PTHR43420">
    <property type="entry name" value="ACETYLTRANSFERASE"/>
    <property type="match status" value="1"/>
</dbReference>
<dbReference type="EMBL" id="JANYMP010000004">
    <property type="protein sequence ID" value="MCS7477331.1"/>
    <property type="molecule type" value="Genomic_DNA"/>
</dbReference>